<dbReference type="InterPro" id="IPR001713">
    <property type="entry name" value="Prot_inh_stefin"/>
</dbReference>
<dbReference type="EMBL" id="CDSF01000104">
    <property type="protein sequence ID" value="CEP00895.1"/>
    <property type="molecule type" value="Genomic_DNA"/>
</dbReference>
<dbReference type="EMBL" id="OVEO01000016">
    <property type="protein sequence ID" value="SPR01202.1"/>
    <property type="molecule type" value="Genomic_DNA"/>
</dbReference>
<feature type="chain" id="PRO_5035990805" description="Cystatin domain-containing protein" evidence="4">
    <location>
        <begin position="25"/>
        <end position="140"/>
    </location>
</feature>
<dbReference type="Gene3D" id="3.10.450.10">
    <property type="match status" value="1"/>
</dbReference>
<reference evidence="6 8" key="2">
    <citation type="submission" date="2018-03" db="EMBL/GenBank/DDBJ databases">
        <authorList>
            <person name="Fogelqvist J."/>
        </authorList>
    </citation>
    <scope>NUCLEOTIDE SEQUENCE [LARGE SCALE GENOMIC DNA]</scope>
</reference>
<evidence type="ECO:0000313" key="7">
    <source>
        <dbReference type="Proteomes" id="UP000039324"/>
    </source>
</evidence>
<evidence type="ECO:0000313" key="6">
    <source>
        <dbReference type="EMBL" id="SPR01202.1"/>
    </source>
</evidence>
<dbReference type="GO" id="GO:0005829">
    <property type="term" value="C:cytosol"/>
    <property type="evidence" value="ECO:0007669"/>
    <property type="project" value="TreeGrafter"/>
</dbReference>
<organism evidence="5 7">
    <name type="scientific">Plasmodiophora brassicae</name>
    <name type="common">Clubroot disease agent</name>
    <dbReference type="NCBI Taxonomy" id="37360"/>
    <lineage>
        <taxon>Eukaryota</taxon>
        <taxon>Sar</taxon>
        <taxon>Rhizaria</taxon>
        <taxon>Endomyxa</taxon>
        <taxon>Phytomyxea</taxon>
        <taxon>Plasmodiophorida</taxon>
        <taxon>Plasmodiophoridae</taxon>
        <taxon>Plasmodiophora</taxon>
    </lineage>
</organism>
<geneLocation type="mitochondrion" evidence="6"/>
<evidence type="ECO:0000256" key="4">
    <source>
        <dbReference type="SAM" id="SignalP"/>
    </source>
</evidence>
<keyword evidence="2" id="KW-0646">Protease inhibitor</keyword>
<reference evidence="5 7" key="1">
    <citation type="submission" date="2015-02" db="EMBL/GenBank/DDBJ databases">
        <authorList>
            <person name="Chooi Y.-H."/>
        </authorList>
    </citation>
    <scope>NUCLEOTIDE SEQUENCE [LARGE SCALE GENOMIC DNA]</scope>
    <source>
        <strain evidence="5">E3</strain>
    </source>
</reference>
<evidence type="ECO:0000313" key="5">
    <source>
        <dbReference type="EMBL" id="CEP00895.1"/>
    </source>
</evidence>
<dbReference type="PANTHER" id="PTHR11414">
    <property type="entry name" value="CYSTATIN FAMILY MEMBER"/>
    <property type="match status" value="1"/>
</dbReference>
<dbReference type="AlphaFoldDB" id="A0A0G4IZY5"/>
<keyword evidence="6" id="KW-0496">Mitochondrion</keyword>
<keyword evidence="4" id="KW-0732">Signal</keyword>
<dbReference type="InterPro" id="IPR046350">
    <property type="entry name" value="Cystatin_sf"/>
</dbReference>
<keyword evidence="7" id="KW-1185">Reference proteome</keyword>
<protein>
    <recommendedName>
        <fullName evidence="9">Cystatin domain-containing protein</fullName>
    </recommendedName>
</protein>
<evidence type="ECO:0000256" key="3">
    <source>
        <dbReference type="ARBA" id="ARBA00022704"/>
    </source>
</evidence>
<dbReference type="SMR" id="A0A0G4IZY5"/>
<sequence length="140" mass="14551">MVFPGASVMVMVIAGAALMTVAGALPVGGLGPVISLTQPDCVSGTFGSPDCHADVTNMVTSARPQVEGAVGKEFYTFVPVAYRAQVVSGMLYYVKIFVGDDQYIVAKLWQQPGHASSTITGVQEGLTEADGISSFESSNK</sequence>
<dbReference type="PRINTS" id="PR00295">
    <property type="entry name" value="STEFINA"/>
</dbReference>
<name>A0A0G4IZY5_PLABS</name>
<dbReference type="GO" id="GO:0004869">
    <property type="term" value="F:cysteine-type endopeptidase inhibitor activity"/>
    <property type="evidence" value="ECO:0007669"/>
    <property type="project" value="UniProtKB-KW"/>
</dbReference>
<evidence type="ECO:0008006" key="9">
    <source>
        <dbReference type="Google" id="ProtNLM"/>
    </source>
</evidence>
<evidence type="ECO:0000256" key="1">
    <source>
        <dbReference type="ARBA" id="ARBA00009403"/>
    </source>
</evidence>
<accession>A0A0G4IZY5</accession>
<evidence type="ECO:0000256" key="2">
    <source>
        <dbReference type="ARBA" id="ARBA00022690"/>
    </source>
</evidence>
<dbReference type="SUPFAM" id="SSF54403">
    <property type="entry name" value="Cystatin/monellin"/>
    <property type="match status" value="1"/>
</dbReference>
<keyword evidence="3" id="KW-0789">Thiol protease inhibitor</keyword>
<feature type="signal peptide" evidence="4">
    <location>
        <begin position="1"/>
        <end position="24"/>
    </location>
</feature>
<proteinExistence type="inferred from homology"/>
<gene>
    <name evidence="5" type="ORF">PBRA_008207</name>
    <name evidence="6" type="ORF">PLBR_LOCUS8417</name>
</gene>
<evidence type="ECO:0000313" key="8">
    <source>
        <dbReference type="Proteomes" id="UP000290189"/>
    </source>
</evidence>
<dbReference type="OrthoDB" id="2429551at2759"/>
<comment type="similarity">
    <text evidence="1">Belongs to the cystatin family.</text>
</comment>
<dbReference type="Proteomes" id="UP000290189">
    <property type="component" value="Unassembled WGS sequence"/>
</dbReference>
<dbReference type="Proteomes" id="UP000039324">
    <property type="component" value="Unassembled WGS sequence"/>
</dbReference>
<dbReference type="PANTHER" id="PTHR11414:SF21">
    <property type="entry name" value="CYSTATIN 14A, TANDEM DUPLICATE 1-RELATED"/>
    <property type="match status" value="1"/>
</dbReference>